<proteinExistence type="predicted"/>
<protein>
    <submittedName>
        <fullName evidence="1">39937_t:CDS:1</fullName>
    </submittedName>
</protein>
<comment type="caution">
    <text evidence="1">The sequence shown here is derived from an EMBL/GenBank/DDBJ whole genome shotgun (WGS) entry which is preliminary data.</text>
</comment>
<name>A0ABN7UB10_GIGMA</name>
<sequence length="105" mass="12850">MEQNMKDIREIQENVIEPEDLKGEIYKKNLWITLKKKLIISLSNRIAKFDDTIKKWFHVTSDKLEEYYNRVEELRDNRKKRISITRTKRLENIITLTEKYTYLIS</sequence>
<gene>
    <name evidence="1" type="ORF">GMARGA_LOCUS4649</name>
</gene>
<evidence type="ECO:0000313" key="1">
    <source>
        <dbReference type="EMBL" id="CAG8553078.1"/>
    </source>
</evidence>
<evidence type="ECO:0000313" key="2">
    <source>
        <dbReference type="Proteomes" id="UP000789901"/>
    </source>
</evidence>
<dbReference type="EMBL" id="CAJVQB010001850">
    <property type="protein sequence ID" value="CAG8553078.1"/>
    <property type="molecule type" value="Genomic_DNA"/>
</dbReference>
<keyword evidence="2" id="KW-1185">Reference proteome</keyword>
<accession>A0ABN7UB10</accession>
<reference evidence="1 2" key="1">
    <citation type="submission" date="2021-06" db="EMBL/GenBank/DDBJ databases">
        <authorList>
            <person name="Kallberg Y."/>
            <person name="Tangrot J."/>
            <person name="Rosling A."/>
        </authorList>
    </citation>
    <scope>NUCLEOTIDE SEQUENCE [LARGE SCALE GENOMIC DNA]</scope>
    <source>
        <strain evidence="1 2">120-4 pot B 10/14</strain>
    </source>
</reference>
<organism evidence="1 2">
    <name type="scientific">Gigaspora margarita</name>
    <dbReference type="NCBI Taxonomy" id="4874"/>
    <lineage>
        <taxon>Eukaryota</taxon>
        <taxon>Fungi</taxon>
        <taxon>Fungi incertae sedis</taxon>
        <taxon>Mucoromycota</taxon>
        <taxon>Glomeromycotina</taxon>
        <taxon>Glomeromycetes</taxon>
        <taxon>Diversisporales</taxon>
        <taxon>Gigasporaceae</taxon>
        <taxon>Gigaspora</taxon>
    </lineage>
</organism>
<dbReference type="Proteomes" id="UP000789901">
    <property type="component" value="Unassembled WGS sequence"/>
</dbReference>